<dbReference type="Pfam" id="PF08241">
    <property type="entry name" value="Methyltransf_11"/>
    <property type="match status" value="1"/>
</dbReference>
<dbReference type="AlphaFoldDB" id="A0A0P6XQ98"/>
<dbReference type="Proteomes" id="UP000050514">
    <property type="component" value="Unassembled WGS sequence"/>
</dbReference>
<dbReference type="EMBL" id="LGHJ01000002">
    <property type="protein sequence ID" value="KPL78927.1"/>
    <property type="molecule type" value="Genomic_DNA"/>
</dbReference>
<feature type="domain" description="Methyltransferase type 11" evidence="1">
    <location>
        <begin position="62"/>
        <end position="157"/>
    </location>
</feature>
<keyword evidence="3" id="KW-1185">Reference proteome</keyword>
<dbReference type="OrthoDB" id="9772751at2"/>
<dbReference type="SUPFAM" id="SSF53335">
    <property type="entry name" value="S-adenosyl-L-methionine-dependent methyltransferases"/>
    <property type="match status" value="1"/>
</dbReference>
<keyword evidence="2" id="KW-0808">Transferase</keyword>
<accession>A0A0P6XQ98</accession>
<sequence length="255" mass="28209">MDIRAYNRDAWNRQVVRQNPWTLPVSHEEVMAARQGDLRILLTPTRFVPLDWFPPLAGAEVLCLASGGGQQGPLLAACGARVTVFDNSPAQLAQDQQVAEREGLNLTLVEGDMRDLSVFADAAFDLIVHPVSNVFVPDVLPVWREASRVLRRGGVLLAGFNNPVLYLFDFDELDQGRLVVKNKLPYADLTHLSPEKLQQFMDEGLPLEWSHSLEEQIGGQLAAGLVLTGFYEDVDPTSVLGEYIPSYIATRAVKS</sequence>
<dbReference type="RefSeq" id="WP_061912982.1">
    <property type="nucleotide sequence ID" value="NZ_DF967971.1"/>
</dbReference>
<dbReference type="InterPro" id="IPR013216">
    <property type="entry name" value="Methyltransf_11"/>
</dbReference>
<dbReference type="PATRIC" id="fig|360411.5.peg.1721"/>
<keyword evidence="2" id="KW-0489">Methyltransferase</keyword>
<comment type="caution">
    <text evidence="2">The sequence shown here is derived from an EMBL/GenBank/DDBJ whole genome shotgun (WGS) entry which is preliminary data.</text>
</comment>
<evidence type="ECO:0000313" key="3">
    <source>
        <dbReference type="Proteomes" id="UP000050514"/>
    </source>
</evidence>
<dbReference type="STRING" id="360411.AC812_00560"/>
<evidence type="ECO:0000259" key="1">
    <source>
        <dbReference type="Pfam" id="PF08241"/>
    </source>
</evidence>
<organism evidence="2 3">
    <name type="scientific">Bellilinea caldifistulae</name>
    <dbReference type="NCBI Taxonomy" id="360411"/>
    <lineage>
        <taxon>Bacteria</taxon>
        <taxon>Bacillati</taxon>
        <taxon>Chloroflexota</taxon>
        <taxon>Anaerolineae</taxon>
        <taxon>Anaerolineales</taxon>
        <taxon>Anaerolineaceae</taxon>
        <taxon>Bellilinea</taxon>
    </lineage>
</organism>
<evidence type="ECO:0000313" key="2">
    <source>
        <dbReference type="EMBL" id="KPL78927.1"/>
    </source>
</evidence>
<dbReference type="Gene3D" id="3.40.50.150">
    <property type="entry name" value="Vaccinia Virus protein VP39"/>
    <property type="match status" value="1"/>
</dbReference>
<dbReference type="GO" id="GO:0032259">
    <property type="term" value="P:methylation"/>
    <property type="evidence" value="ECO:0007669"/>
    <property type="project" value="UniProtKB-KW"/>
</dbReference>
<dbReference type="GO" id="GO:0008757">
    <property type="term" value="F:S-adenosylmethionine-dependent methyltransferase activity"/>
    <property type="evidence" value="ECO:0007669"/>
    <property type="project" value="InterPro"/>
</dbReference>
<name>A0A0P6XQ98_9CHLR</name>
<reference evidence="2 3" key="1">
    <citation type="submission" date="2015-07" db="EMBL/GenBank/DDBJ databases">
        <title>Draft genome of Bellilinea caldifistulae DSM 17877.</title>
        <authorList>
            <person name="Hemp J."/>
            <person name="Ward L.M."/>
            <person name="Pace L.A."/>
            <person name="Fischer W.W."/>
        </authorList>
    </citation>
    <scope>NUCLEOTIDE SEQUENCE [LARGE SCALE GENOMIC DNA]</scope>
    <source>
        <strain evidence="2 3">GOMI-1</strain>
    </source>
</reference>
<dbReference type="InterPro" id="IPR029063">
    <property type="entry name" value="SAM-dependent_MTases_sf"/>
</dbReference>
<protein>
    <submittedName>
        <fullName evidence="2">SAM-dependent methyltransferase</fullName>
    </submittedName>
</protein>
<proteinExistence type="predicted"/>
<gene>
    <name evidence="2" type="ORF">AC812_00560</name>
</gene>
<dbReference type="CDD" id="cd02440">
    <property type="entry name" value="AdoMet_MTases"/>
    <property type="match status" value="1"/>
</dbReference>